<dbReference type="KEGG" id="ppyr:116177586"/>
<evidence type="ECO:0008006" key="5">
    <source>
        <dbReference type="Google" id="ProtNLM"/>
    </source>
</evidence>
<dbReference type="InterPro" id="IPR045860">
    <property type="entry name" value="Snake_toxin-like_sf"/>
</dbReference>
<feature type="chain" id="PRO_5011907555" description="Protein sleepless" evidence="3">
    <location>
        <begin position="17"/>
        <end position="125"/>
    </location>
</feature>
<dbReference type="GO" id="GO:0032222">
    <property type="term" value="P:regulation of synaptic transmission, cholinergic"/>
    <property type="evidence" value="ECO:0007669"/>
    <property type="project" value="InterPro"/>
</dbReference>
<dbReference type="GeneID" id="116177586"/>
<dbReference type="InterPro" id="IPR031424">
    <property type="entry name" value="QVR-like"/>
</dbReference>
<keyword evidence="1 3" id="KW-0732">Signal</keyword>
<evidence type="ECO:0000256" key="3">
    <source>
        <dbReference type="SAM" id="SignalP"/>
    </source>
</evidence>
<evidence type="ECO:0000313" key="4">
    <source>
        <dbReference type="EMBL" id="JAV92176.1"/>
    </source>
</evidence>
<accession>A0A1Y1N7F6</accession>
<dbReference type="EMBL" id="GEZM01014229">
    <property type="protein sequence ID" value="JAV92175.1"/>
    <property type="molecule type" value="Transcribed_RNA"/>
</dbReference>
<feature type="signal peptide" evidence="3">
    <location>
        <begin position="1"/>
        <end position="16"/>
    </location>
</feature>
<evidence type="ECO:0000256" key="2">
    <source>
        <dbReference type="ARBA" id="ARBA00023180"/>
    </source>
</evidence>
<dbReference type="OrthoDB" id="6759719at2759"/>
<dbReference type="RefSeq" id="XP_031352460.1">
    <property type="nucleotide sequence ID" value="XM_031496600.1"/>
</dbReference>
<dbReference type="CDD" id="cd00117">
    <property type="entry name" value="TFP"/>
    <property type="match status" value="1"/>
</dbReference>
<dbReference type="GO" id="GO:0030431">
    <property type="term" value="P:sleep"/>
    <property type="evidence" value="ECO:0007669"/>
    <property type="project" value="InterPro"/>
</dbReference>
<protein>
    <recommendedName>
        <fullName evidence="5">Protein sleepless</fullName>
    </recommendedName>
</protein>
<dbReference type="SUPFAM" id="SSF57302">
    <property type="entry name" value="Snake toxin-like"/>
    <property type="match status" value="1"/>
</dbReference>
<reference evidence="4" key="1">
    <citation type="journal article" date="2016" name="Sci. Rep.">
        <title>Molecular characterization of firefly nuptial gifts: a multi-omics approach sheds light on postcopulatory sexual selection.</title>
        <authorList>
            <person name="Al-Wathiqui N."/>
            <person name="Fallon T.R."/>
            <person name="South A."/>
            <person name="Weng J.K."/>
            <person name="Lewis S.M."/>
        </authorList>
    </citation>
    <scope>NUCLEOTIDE SEQUENCE</scope>
</reference>
<organism evidence="4">
    <name type="scientific">Photinus pyralis</name>
    <name type="common">Common eastern firefly</name>
    <name type="synonym">Lampyris pyralis</name>
    <dbReference type="NCBI Taxonomy" id="7054"/>
    <lineage>
        <taxon>Eukaryota</taxon>
        <taxon>Metazoa</taxon>
        <taxon>Ecdysozoa</taxon>
        <taxon>Arthropoda</taxon>
        <taxon>Hexapoda</taxon>
        <taxon>Insecta</taxon>
        <taxon>Pterygota</taxon>
        <taxon>Neoptera</taxon>
        <taxon>Endopterygota</taxon>
        <taxon>Coleoptera</taxon>
        <taxon>Polyphaga</taxon>
        <taxon>Elateriformia</taxon>
        <taxon>Elateroidea</taxon>
        <taxon>Lampyridae</taxon>
        <taxon>Lampyrinae</taxon>
        <taxon>Photinus</taxon>
    </lineage>
</organism>
<dbReference type="EMBL" id="GEZM01014228">
    <property type="protein sequence ID" value="JAV92176.1"/>
    <property type="molecule type" value="Transcribed_RNA"/>
</dbReference>
<name>A0A1Y1N7F6_PHOPY</name>
<proteinExistence type="predicted"/>
<dbReference type="Gene3D" id="2.10.60.10">
    <property type="entry name" value="CD59"/>
    <property type="match status" value="1"/>
</dbReference>
<keyword evidence="2" id="KW-0325">Glycoprotein</keyword>
<dbReference type="Pfam" id="PF17064">
    <property type="entry name" value="QVR"/>
    <property type="match status" value="1"/>
</dbReference>
<dbReference type="AlphaFoldDB" id="A0A1Y1N7F6"/>
<evidence type="ECO:0000256" key="1">
    <source>
        <dbReference type="ARBA" id="ARBA00022729"/>
    </source>
</evidence>
<sequence>MANLLLLVLLVRGGQALLCYECTEATNPDCRHRIANVQSVMCRQPSDVCVVHRTPPAVLNVEEYGANMTMKVIRGCKFKDYCQYVREFSARCTTCTTDLCNFAASSPTPTALVPICISAFLFIIV</sequence>